<protein>
    <submittedName>
        <fullName evidence="5">GntR family transcriptional regulator</fullName>
    </submittedName>
</protein>
<comment type="caution">
    <text evidence="5">The sequence shown here is derived from an EMBL/GenBank/DDBJ whole genome shotgun (WGS) entry which is preliminary data.</text>
</comment>
<evidence type="ECO:0000259" key="4">
    <source>
        <dbReference type="PROSITE" id="PS50949"/>
    </source>
</evidence>
<proteinExistence type="predicted"/>
<dbReference type="InterPro" id="IPR000524">
    <property type="entry name" value="Tscrpt_reg_HTH_GntR"/>
</dbReference>
<dbReference type="Gene3D" id="1.10.10.10">
    <property type="entry name" value="Winged helix-like DNA-binding domain superfamily/Winged helix DNA-binding domain"/>
    <property type="match status" value="1"/>
</dbReference>
<dbReference type="PANTHER" id="PTHR44846">
    <property type="entry name" value="MANNOSYL-D-GLYCERATE TRANSPORT/METABOLISM SYSTEM REPRESSOR MNGR-RELATED"/>
    <property type="match status" value="1"/>
</dbReference>
<dbReference type="PROSITE" id="PS50949">
    <property type="entry name" value="HTH_GNTR"/>
    <property type="match status" value="1"/>
</dbReference>
<keyword evidence="3" id="KW-0804">Transcription</keyword>
<evidence type="ECO:0000313" key="6">
    <source>
        <dbReference type="Proteomes" id="UP001597474"/>
    </source>
</evidence>
<dbReference type="InterPro" id="IPR036388">
    <property type="entry name" value="WH-like_DNA-bd_sf"/>
</dbReference>
<accession>A0ABW5U731</accession>
<dbReference type="InterPro" id="IPR050679">
    <property type="entry name" value="Bact_HTH_transcr_reg"/>
</dbReference>
<dbReference type="SMART" id="SM00866">
    <property type="entry name" value="UTRA"/>
    <property type="match status" value="1"/>
</dbReference>
<dbReference type="RefSeq" id="WP_386376121.1">
    <property type="nucleotide sequence ID" value="NZ_JBHUMP010000044.1"/>
</dbReference>
<reference evidence="6" key="1">
    <citation type="journal article" date="2019" name="Int. J. Syst. Evol. Microbiol.">
        <title>The Global Catalogue of Microorganisms (GCM) 10K type strain sequencing project: providing services to taxonomists for standard genome sequencing and annotation.</title>
        <authorList>
            <consortium name="The Broad Institute Genomics Platform"/>
            <consortium name="The Broad Institute Genome Sequencing Center for Infectious Disease"/>
            <person name="Wu L."/>
            <person name="Ma J."/>
        </authorList>
    </citation>
    <scope>NUCLEOTIDE SEQUENCE [LARGE SCALE GENOMIC DNA]</scope>
    <source>
        <strain evidence="6">TISTR 2562</strain>
    </source>
</reference>
<dbReference type="CDD" id="cd07377">
    <property type="entry name" value="WHTH_GntR"/>
    <property type="match status" value="1"/>
</dbReference>
<evidence type="ECO:0000256" key="3">
    <source>
        <dbReference type="ARBA" id="ARBA00023163"/>
    </source>
</evidence>
<dbReference type="Pfam" id="PF07702">
    <property type="entry name" value="UTRA"/>
    <property type="match status" value="1"/>
</dbReference>
<dbReference type="InterPro" id="IPR036390">
    <property type="entry name" value="WH_DNA-bd_sf"/>
</dbReference>
<keyword evidence="1" id="KW-0805">Transcription regulation</keyword>
<dbReference type="SUPFAM" id="SSF64288">
    <property type="entry name" value="Chorismate lyase-like"/>
    <property type="match status" value="1"/>
</dbReference>
<evidence type="ECO:0000256" key="2">
    <source>
        <dbReference type="ARBA" id="ARBA00023125"/>
    </source>
</evidence>
<keyword evidence="2" id="KW-0238">DNA-binding</keyword>
<name>A0ABW5U731_9RHOB</name>
<gene>
    <name evidence="5" type="ORF">ACFSUD_19235</name>
</gene>
<dbReference type="Proteomes" id="UP001597474">
    <property type="component" value="Unassembled WGS sequence"/>
</dbReference>
<sequence>MTSAVPTPRPGPQYKRIMDDIRARIASEEFLAGGRIPSESMLVQRFGVSRMTVNRALRELESEGILTRIQGVGTFVSEARNESAVLEIRDIAEEISMDGRQHSCRCLTAEKSSAPRINSLLGLPGNALHFRTLLLHFGDDAPVLLEERFVNPGFAPDFLQVDFSTTTAHAHLMGLGTLQGAEHVFEAEAIESDAAGWLQVPPGTPCLLLRRRTWSRDMVVSIAILTAPGSSRRYAGVFGEIPQKAQTIPKL</sequence>
<dbReference type="Pfam" id="PF00392">
    <property type="entry name" value="GntR"/>
    <property type="match status" value="1"/>
</dbReference>
<dbReference type="InterPro" id="IPR011663">
    <property type="entry name" value="UTRA"/>
</dbReference>
<dbReference type="PRINTS" id="PR00035">
    <property type="entry name" value="HTHGNTR"/>
</dbReference>
<evidence type="ECO:0000256" key="1">
    <source>
        <dbReference type="ARBA" id="ARBA00023015"/>
    </source>
</evidence>
<dbReference type="InterPro" id="IPR028978">
    <property type="entry name" value="Chorismate_lyase_/UTRA_dom_sf"/>
</dbReference>
<dbReference type="EMBL" id="JBHUMP010000044">
    <property type="protein sequence ID" value="MFD2741694.1"/>
    <property type="molecule type" value="Genomic_DNA"/>
</dbReference>
<dbReference type="SMART" id="SM00345">
    <property type="entry name" value="HTH_GNTR"/>
    <property type="match status" value="1"/>
</dbReference>
<dbReference type="SUPFAM" id="SSF46785">
    <property type="entry name" value="Winged helix' DNA-binding domain"/>
    <property type="match status" value="1"/>
</dbReference>
<keyword evidence="6" id="KW-1185">Reference proteome</keyword>
<feature type="domain" description="HTH gntR-type" evidence="4">
    <location>
        <begin position="11"/>
        <end position="79"/>
    </location>
</feature>
<dbReference type="PANTHER" id="PTHR44846:SF16">
    <property type="entry name" value="TRANSCRIPTIONAL REGULATOR PHNF-RELATED"/>
    <property type="match status" value="1"/>
</dbReference>
<organism evidence="5 6">
    <name type="scientific">Sulfitobacter aestuarii</name>
    <dbReference type="NCBI Taxonomy" id="2161676"/>
    <lineage>
        <taxon>Bacteria</taxon>
        <taxon>Pseudomonadati</taxon>
        <taxon>Pseudomonadota</taxon>
        <taxon>Alphaproteobacteria</taxon>
        <taxon>Rhodobacterales</taxon>
        <taxon>Roseobacteraceae</taxon>
        <taxon>Sulfitobacter</taxon>
    </lineage>
</organism>
<dbReference type="Gene3D" id="3.40.1410.10">
    <property type="entry name" value="Chorismate lyase-like"/>
    <property type="match status" value="1"/>
</dbReference>
<evidence type="ECO:0000313" key="5">
    <source>
        <dbReference type="EMBL" id="MFD2741694.1"/>
    </source>
</evidence>